<evidence type="ECO:0000256" key="5">
    <source>
        <dbReference type="SAM" id="Phobius"/>
    </source>
</evidence>
<feature type="transmembrane region" description="Helical" evidence="5">
    <location>
        <begin position="218"/>
        <end position="236"/>
    </location>
</feature>
<keyword evidence="3 5" id="KW-1133">Transmembrane helix</keyword>
<keyword evidence="2 5" id="KW-0812">Transmembrane</keyword>
<evidence type="ECO:0000256" key="2">
    <source>
        <dbReference type="ARBA" id="ARBA00022692"/>
    </source>
</evidence>
<name>A0A501WL65_9RHOB</name>
<dbReference type="AlphaFoldDB" id="A0A501WL65"/>
<dbReference type="EMBL" id="VFRP01000017">
    <property type="protein sequence ID" value="TPE49145.1"/>
    <property type="molecule type" value="Genomic_DNA"/>
</dbReference>
<keyword evidence="8" id="KW-1185">Reference proteome</keyword>
<feature type="transmembrane region" description="Helical" evidence="5">
    <location>
        <begin position="12"/>
        <end position="30"/>
    </location>
</feature>
<feature type="transmembrane region" description="Helical" evidence="5">
    <location>
        <begin position="36"/>
        <end position="54"/>
    </location>
</feature>
<evidence type="ECO:0000256" key="4">
    <source>
        <dbReference type="ARBA" id="ARBA00023136"/>
    </source>
</evidence>
<feature type="transmembrane region" description="Helical" evidence="5">
    <location>
        <begin position="243"/>
        <end position="266"/>
    </location>
</feature>
<gene>
    <name evidence="7" type="ORF">FJM51_15860</name>
</gene>
<feature type="domain" description="O-antigen ligase-related" evidence="6">
    <location>
        <begin position="203"/>
        <end position="346"/>
    </location>
</feature>
<dbReference type="PANTHER" id="PTHR37422:SF13">
    <property type="entry name" value="LIPOPOLYSACCHARIDE BIOSYNTHESIS PROTEIN PA4999-RELATED"/>
    <property type="match status" value="1"/>
</dbReference>
<dbReference type="InterPro" id="IPR007016">
    <property type="entry name" value="O-antigen_ligase-rel_domated"/>
</dbReference>
<sequence length="434" mass="46913">MGEGAETPPLHVWAYRLGCLFVLLLCFPSLPELPGGTSLALLLMLACLPIWYQAARLRQAPLLDPLAARASAVILGCLMFLILWSIISVFDAAVPFRAARHLASQMAGIALFLLVLGTVTSRRLPVYLDIACFGLALTSALSFVGYSHPLLREMIFRGSDRSSGFFKNPNQYGMVISALLPVLMALILTTRQRRRTRILCWALLLLGLVACGSKTNLMLSSATTLGVLLVFSMIAYKGAKRIWMALASVLGCVTLVGAVAGLLMTFNPRALRLMLTFLSQDKELASLESRDLLWKNSIDEFLADPVLGQGAGQEITIFGYNDFVPHSHNVLLDYLRTLGAPGFVAMLALLGAALLLCGHTLLRAFRARGARLEHRMLCVGLAIGAMAYVAANMSSDSIGPSTSPFFWLVLFLTAAARRLMGSGEPSWRGAPAPA</sequence>
<dbReference type="Proteomes" id="UP000319255">
    <property type="component" value="Unassembled WGS sequence"/>
</dbReference>
<protein>
    <submittedName>
        <fullName evidence="7">O-antigen ligase family protein</fullName>
    </submittedName>
</protein>
<feature type="transmembrane region" description="Helical" evidence="5">
    <location>
        <begin position="126"/>
        <end position="151"/>
    </location>
</feature>
<dbReference type="RefSeq" id="WP_140455118.1">
    <property type="nucleotide sequence ID" value="NZ_VFRP01000017.1"/>
</dbReference>
<dbReference type="OrthoDB" id="7845609at2"/>
<reference evidence="7 8" key="1">
    <citation type="submission" date="2019-06" db="EMBL/GenBank/DDBJ databases">
        <title>A novel bacterium of genus Amaricoccus, isolated from marine sediment.</title>
        <authorList>
            <person name="Huang H."/>
            <person name="Mo K."/>
            <person name="Hu Y."/>
        </authorList>
    </citation>
    <scope>NUCLEOTIDE SEQUENCE [LARGE SCALE GENOMIC DNA]</scope>
    <source>
        <strain evidence="7 8">HB172011</strain>
    </source>
</reference>
<evidence type="ECO:0000256" key="3">
    <source>
        <dbReference type="ARBA" id="ARBA00022989"/>
    </source>
</evidence>
<evidence type="ECO:0000259" key="6">
    <source>
        <dbReference type="Pfam" id="PF04932"/>
    </source>
</evidence>
<dbReference type="GO" id="GO:0016020">
    <property type="term" value="C:membrane"/>
    <property type="evidence" value="ECO:0007669"/>
    <property type="project" value="UniProtKB-SubCell"/>
</dbReference>
<keyword evidence="7" id="KW-0436">Ligase</keyword>
<feature type="transmembrane region" description="Helical" evidence="5">
    <location>
        <begin position="338"/>
        <end position="362"/>
    </location>
</feature>
<feature type="transmembrane region" description="Helical" evidence="5">
    <location>
        <begin position="66"/>
        <end position="90"/>
    </location>
</feature>
<accession>A0A501WL65</accession>
<dbReference type="InterPro" id="IPR051533">
    <property type="entry name" value="WaaL-like"/>
</dbReference>
<organism evidence="7 8">
    <name type="scientific">Amaricoccus solimangrovi</name>
    <dbReference type="NCBI Taxonomy" id="2589815"/>
    <lineage>
        <taxon>Bacteria</taxon>
        <taxon>Pseudomonadati</taxon>
        <taxon>Pseudomonadota</taxon>
        <taxon>Alphaproteobacteria</taxon>
        <taxon>Rhodobacterales</taxon>
        <taxon>Paracoccaceae</taxon>
        <taxon>Amaricoccus</taxon>
    </lineage>
</organism>
<dbReference type="GO" id="GO:0016874">
    <property type="term" value="F:ligase activity"/>
    <property type="evidence" value="ECO:0007669"/>
    <property type="project" value="UniProtKB-KW"/>
</dbReference>
<dbReference type="PANTHER" id="PTHR37422">
    <property type="entry name" value="TEICHURONIC ACID BIOSYNTHESIS PROTEIN TUAE"/>
    <property type="match status" value="1"/>
</dbReference>
<proteinExistence type="predicted"/>
<keyword evidence="4 5" id="KW-0472">Membrane</keyword>
<comment type="caution">
    <text evidence="7">The sequence shown here is derived from an EMBL/GenBank/DDBJ whole genome shotgun (WGS) entry which is preliminary data.</text>
</comment>
<evidence type="ECO:0000256" key="1">
    <source>
        <dbReference type="ARBA" id="ARBA00004141"/>
    </source>
</evidence>
<feature type="transmembrane region" description="Helical" evidence="5">
    <location>
        <begin position="171"/>
        <end position="189"/>
    </location>
</feature>
<feature type="transmembrane region" description="Helical" evidence="5">
    <location>
        <begin position="374"/>
        <end position="391"/>
    </location>
</feature>
<dbReference type="Pfam" id="PF04932">
    <property type="entry name" value="Wzy_C"/>
    <property type="match status" value="1"/>
</dbReference>
<feature type="transmembrane region" description="Helical" evidence="5">
    <location>
        <begin position="102"/>
        <end position="119"/>
    </location>
</feature>
<evidence type="ECO:0000313" key="7">
    <source>
        <dbReference type="EMBL" id="TPE49145.1"/>
    </source>
</evidence>
<evidence type="ECO:0000313" key="8">
    <source>
        <dbReference type="Proteomes" id="UP000319255"/>
    </source>
</evidence>
<comment type="subcellular location">
    <subcellularLocation>
        <location evidence="1">Membrane</location>
        <topology evidence="1">Multi-pass membrane protein</topology>
    </subcellularLocation>
</comment>
<feature type="transmembrane region" description="Helical" evidence="5">
    <location>
        <begin position="196"/>
        <end position="212"/>
    </location>
</feature>